<dbReference type="PROSITE" id="PS50850">
    <property type="entry name" value="MFS"/>
    <property type="match status" value="1"/>
</dbReference>
<keyword evidence="5 6" id="KW-0472">Membrane</keyword>
<evidence type="ECO:0000256" key="5">
    <source>
        <dbReference type="ARBA" id="ARBA00023136"/>
    </source>
</evidence>
<feature type="transmembrane region" description="Helical" evidence="6">
    <location>
        <begin position="205"/>
        <end position="231"/>
    </location>
</feature>
<dbReference type="EMBL" id="FLUM01000003">
    <property type="protein sequence ID" value="SBW06475.1"/>
    <property type="molecule type" value="Genomic_DNA"/>
</dbReference>
<dbReference type="PANTHER" id="PTHR43702">
    <property type="entry name" value="L-FUCOSE-PROTON SYMPORTER"/>
    <property type="match status" value="1"/>
</dbReference>
<feature type="transmembrane region" description="Helical" evidence="6">
    <location>
        <begin position="359"/>
        <end position="378"/>
    </location>
</feature>
<protein>
    <recommendedName>
        <fullName evidence="7">Major facilitator superfamily (MFS) profile domain-containing protein</fullName>
    </recommendedName>
</protein>
<dbReference type="RefSeq" id="WP_296944099.1">
    <property type="nucleotide sequence ID" value="NZ_LT599032.1"/>
</dbReference>
<evidence type="ECO:0000256" key="1">
    <source>
        <dbReference type="ARBA" id="ARBA00004429"/>
    </source>
</evidence>
<comment type="subcellular location">
    <subcellularLocation>
        <location evidence="1">Cell inner membrane</location>
        <topology evidence="1">Multi-pass membrane protein</topology>
    </subcellularLocation>
</comment>
<dbReference type="GO" id="GO:0005886">
    <property type="term" value="C:plasma membrane"/>
    <property type="evidence" value="ECO:0007669"/>
    <property type="project" value="UniProtKB-SubCell"/>
</dbReference>
<evidence type="ECO:0000256" key="4">
    <source>
        <dbReference type="ARBA" id="ARBA00022989"/>
    </source>
</evidence>
<dbReference type="GO" id="GO:0022857">
    <property type="term" value="F:transmembrane transporter activity"/>
    <property type="evidence" value="ECO:0007669"/>
    <property type="project" value="InterPro"/>
</dbReference>
<feature type="transmembrane region" description="Helical" evidence="6">
    <location>
        <begin position="12"/>
        <end position="35"/>
    </location>
</feature>
<dbReference type="SUPFAM" id="SSF103473">
    <property type="entry name" value="MFS general substrate transporter"/>
    <property type="match status" value="1"/>
</dbReference>
<feature type="domain" description="Major facilitator superfamily (MFS) profile" evidence="7">
    <location>
        <begin position="7"/>
        <end position="386"/>
    </location>
</feature>
<feature type="transmembrane region" description="Helical" evidence="6">
    <location>
        <begin position="251"/>
        <end position="270"/>
    </location>
</feature>
<feature type="transmembrane region" description="Helical" evidence="6">
    <location>
        <begin position="277"/>
        <end position="295"/>
    </location>
</feature>
<organism evidence="8">
    <name type="scientific">uncultured Dysgonomonas sp</name>
    <dbReference type="NCBI Taxonomy" id="206096"/>
    <lineage>
        <taxon>Bacteria</taxon>
        <taxon>Pseudomonadati</taxon>
        <taxon>Bacteroidota</taxon>
        <taxon>Bacteroidia</taxon>
        <taxon>Bacteroidales</taxon>
        <taxon>Dysgonomonadaceae</taxon>
        <taxon>Dysgonomonas</taxon>
        <taxon>environmental samples</taxon>
    </lineage>
</organism>
<proteinExistence type="predicted"/>
<dbReference type="InterPro" id="IPR020846">
    <property type="entry name" value="MFS_dom"/>
</dbReference>
<feature type="transmembrane region" description="Helical" evidence="6">
    <location>
        <begin position="334"/>
        <end position="353"/>
    </location>
</feature>
<sequence>MTENKSNSIKILIPILFSFFVMGMVDIVGLSTNYLKKDFSLDELTSSIIPMMVFFWFAIFSIPTGLLMNRIGRKKTVLLAILIECISLILPFLFYDFYVVIFSFALLGIGNTILQVSLNPLVASIVHDSKLAGTLTFGQFIKAVSSFVGPIIASMAVKNYGDWKLILLVFAITSLVSFIWLYLVPIKREENVDTKQASFGNTLGLLKDSLILQMFLGILLIVGIDVCMNVNTPQLLEQRLGFTTDDATLGSSLYFGARTFGAFLGSILLLKINPSKFMKINMLIAVPAFLMLMFLSDKWLLFAAVFIIGLTCANVFSIIFSVAMQYRPQKANEISSLMIMGVAGGAVVTPLVGVVAKHFGLGISFGVLLLSAAYIYILSLKFEKKS</sequence>
<dbReference type="InterPro" id="IPR050375">
    <property type="entry name" value="MFS_TsgA-like"/>
</dbReference>
<keyword evidence="3 6" id="KW-0812">Transmembrane</keyword>
<feature type="transmembrane region" description="Helical" evidence="6">
    <location>
        <begin position="135"/>
        <end position="157"/>
    </location>
</feature>
<accession>A0A212K4P8</accession>
<feature type="transmembrane region" description="Helical" evidence="6">
    <location>
        <begin position="301"/>
        <end position="322"/>
    </location>
</feature>
<dbReference type="Gene3D" id="1.20.1250.20">
    <property type="entry name" value="MFS general substrate transporter like domains"/>
    <property type="match status" value="2"/>
</dbReference>
<dbReference type="InterPro" id="IPR036259">
    <property type="entry name" value="MFS_trans_sf"/>
</dbReference>
<evidence type="ECO:0000313" key="8">
    <source>
        <dbReference type="EMBL" id="SBW06475.1"/>
    </source>
</evidence>
<name>A0A212K4P8_9BACT</name>
<keyword evidence="4 6" id="KW-1133">Transmembrane helix</keyword>
<feature type="transmembrane region" description="Helical" evidence="6">
    <location>
        <begin position="76"/>
        <end position="95"/>
    </location>
</feature>
<reference evidence="8" key="1">
    <citation type="submission" date="2016-04" db="EMBL/GenBank/DDBJ databases">
        <authorList>
            <person name="Evans L.H."/>
            <person name="Alamgir A."/>
            <person name="Owens N."/>
            <person name="Weber N.D."/>
            <person name="Virtaneva K."/>
            <person name="Barbian K."/>
            <person name="Babar A."/>
            <person name="Rosenke K."/>
        </authorList>
    </citation>
    <scope>NUCLEOTIDE SEQUENCE</scope>
    <source>
        <strain evidence="8">86-1</strain>
    </source>
</reference>
<evidence type="ECO:0000256" key="2">
    <source>
        <dbReference type="ARBA" id="ARBA00022475"/>
    </source>
</evidence>
<feature type="transmembrane region" description="Helical" evidence="6">
    <location>
        <begin position="163"/>
        <end position="184"/>
    </location>
</feature>
<feature type="transmembrane region" description="Helical" evidence="6">
    <location>
        <begin position="101"/>
        <end position="123"/>
    </location>
</feature>
<feature type="transmembrane region" description="Helical" evidence="6">
    <location>
        <begin position="47"/>
        <end position="69"/>
    </location>
</feature>
<dbReference type="PANTHER" id="PTHR43702:SF3">
    <property type="entry name" value="PROTEIN TSGA"/>
    <property type="match status" value="1"/>
</dbReference>
<evidence type="ECO:0000256" key="6">
    <source>
        <dbReference type="SAM" id="Phobius"/>
    </source>
</evidence>
<evidence type="ECO:0000256" key="3">
    <source>
        <dbReference type="ARBA" id="ARBA00022692"/>
    </source>
</evidence>
<evidence type="ECO:0000259" key="7">
    <source>
        <dbReference type="PROSITE" id="PS50850"/>
    </source>
</evidence>
<dbReference type="Pfam" id="PF07690">
    <property type="entry name" value="MFS_1"/>
    <property type="match status" value="1"/>
</dbReference>
<keyword evidence="2" id="KW-1003">Cell membrane</keyword>
<dbReference type="AlphaFoldDB" id="A0A212K4P8"/>
<dbReference type="InterPro" id="IPR011701">
    <property type="entry name" value="MFS"/>
</dbReference>
<gene>
    <name evidence="8" type="ORF">KL86DYS1_31384</name>
</gene>